<feature type="domain" description="Flavocytochrome c sulphide dehydrogenase flavin-binding" evidence="4">
    <location>
        <begin position="345"/>
        <end position="411"/>
    </location>
</feature>
<evidence type="ECO:0000256" key="1">
    <source>
        <dbReference type="ARBA" id="ARBA00022630"/>
    </source>
</evidence>
<dbReference type="GO" id="GO:0016491">
    <property type="term" value="F:oxidoreductase activity"/>
    <property type="evidence" value="ECO:0007669"/>
    <property type="project" value="InterPro"/>
</dbReference>
<protein>
    <submittedName>
        <fullName evidence="6">Cytochrome C</fullName>
    </submittedName>
</protein>
<evidence type="ECO:0000313" key="6">
    <source>
        <dbReference type="EMBL" id="ODS03465.1"/>
    </source>
</evidence>
<dbReference type="InterPro" id="IPR036188">
    <property type="entry name" value="FAD/NAD-bd_sf"/>
</dbReference>
<comment type="caution">
    <text evidence="6">The sequence shown here is derived from an EMBL/GenBank/DDBJ whole genome shotgun (WGS) entry which is preliminary data.</text>
</comment>
<dbReference type="GO" id="GO:0050660">
    <property type="term" value="F:flavin adenine dinucleotide binding"/>
    <property type="evidence" value="ECO:0007669"/>
    <property type="project" value="InterPro"/>
</dbReference>
<dbReference type="InterPro" id="IPR016156">
    <property type="entry name" value="FAD/NAD-linked_Rdtase_dimer_sf"/>
</dbReference>
<dbReference type="AlphaFoldDB" id="A0A1E3WCC8"/>
<dbReference type="Pfam" id="PF09242">
    <property type="entry name" value="FCSD-flav_bind"/>
    <property type="match status" value="1"/>
</dbReference>
<keyword evidence="2" id="KW-0274">FAD</keyword>
<gene>
    <name evidence="6" type="ORF">AUC71_09600</name>
</gene>
<evidence type="ECO:0000256" key="2">
    <source>
        <dbReference type="ARBA" id="ARBA00022827"/>
    </source>
</evidence>
<dbReference type="InterPro" id="IPR037092">
    <property type="entry name" value="FlavoCytC_S_DH_flav-bd_sf"/>
</dbReference>
<feature type="domain" description="FAD/NAD(P)-binding" evidence="3">
    <location>
        <begin position="22"/>
        <end position="137"/>
    </location>
</feature>
<name>A0A1E3WCC8_9HYPH</name>
<dbReference type="InterPro" id="IPR023753">
    <property type="entry name" value="FAD/NAD-binding_dom"/>
</dbReference>
<dbReference type="InterPro" id="IPR052541">
    <property type="entry name" value="SQRD"/>
</dbReference>
<dbReference type="PANTHER" id="PTHR43755:SF1">
    <property type="entry name" value="FAD-DEPENDENT PYRIDINE NUCLEOTIDE-DISULPHIDE OXIDOREDUCTASE"/>
    <property type="match status" value="1"/>
</dbReference>
<sequence length="412" mass="44345">MIVGGPAVLGAKGASARGASARVVVIGGGYAGATVARSLRASDPSIDVTLIEPRRTFHSCPFSNLVIGGLQPFSVLCFGYDDIAATGVRMVFERAIRVDPVTKTVRTEGDLDFHYDRLVMAPGIEMIWNAISGYNEAAAELMPHAWQAGPQTLLLRKQLEDMPDGGVVVIAPPANPFRCPPGPYERASLIAHYLKTNKPRSKLMILDSKEYFSKQILFQRAWTEIYGDLIEWHGIFDFGAVIAVRPLERVLVTESKEVRADVANVIPPQRAARIAQISGLADETGWCPINPVTFESSLQAGIHVLGDASNAGAMPKSAFSANAQAKVCAVQIARLLKGKPPIRTKLANTCYSLVAPGYGISIAGVYEPGEVLIDSIKGAGGISPIYASAKFRRLEADYGASWYRTITEQVFG</sequence>
<dbReference type="Gene3D" id="3.50.50.60">
    <property type="entry name" value="FAD/NAD(P)-binding domain"/>
    <property type="match status" value="2"/>
</dbReference>
<dbReference type="Pfam" id="PF21706">
    <property type="entry name" value="FCSD_central"/>
    <property type="match status" value="1"/>
</dbReference>
<keyword evidence="1" id="KW-0285">Flavoprotein</keyword>
<evidence type="ECO:0000259" key="5">
    <source>
        <dbReference type="Pfam" id="PF21706"/>
    </source>
</evidence>
<dbReference type="SUPFAM" id="SSF51905">
    <property type="entry name" value="FAD/NAD(P)-binding domain"/>
    <property type="match status" value="2"/>
</dbReference>
<dbReference type="EMBL" id="LPWD01000107">
    <property type="protein sequence ID" value="ODS03465.1"/>
    <property type="molecule type" value="Genomic_DNA"/>
</dbReference>
<evidence type="ECO:0000313" key="7">
    <source>
        <dbReference type="Proteomes" id="UP000095042"/>
    </source>
</evidence>
<dbReference type="SUPFAM" id="SSF55424">
    <property type="entry name" value="FAD/NAD-linked reductases, dimerisation (C-terminal) domain"/>
    <property type="match status" value="1"/>
</dbReference>
<evidence type="ECO:0000259" key="4">
    <source>
        <dbReference type="Pfam" id="PF09242"/>
    </source>
</evidence>
<accession>A0A1E3WCC8</accession>
<dbReference type="Pfam" id="PF07992">
    <property type="entry name" value="Pyr_redox_2"/>
    <property type="match status" value="1"/>
</dbReference>
<dbReference type="PANTHER" id="PTHR43755">
    <property type="match status" value="1"/>
</dbReference>
<feature type="domain" description="Sulfide dehydrogenase [flavocytochrome c] flavoprotein chain central" evidence="5">
    <location>
        <begin position="152"/>
        <end position="267"/>
    </location>
</feature>
<dbReference type="InterPro" id="IPR049386">
    <property type="entry name" value="FCSD_central"/>
</dbReference>
<evidence type="ECO:0000259" key="3">
    <source>
        <dbReference type="Pfam" id="PF07992"/>
    </source>
</evidence>
<dbReference type="Proteomes" id="UP000095042">
    <property type="component" value="Unassembled WGS sequence"/>
</dbReference>
<proteinExistence type="predicted"/>
<dbReference type="FunFam" id="3.50.50.60:FF:000234">
    <property type="entry name" value="Flavocytochrome C sulfide dehydrogenase"/>
    <property type="match status" value="1"/>
</dbReference>
<dbReference type="Gene3D" id="3.90.760.10">
    <property type="entry name" value="Flavocytochrome c sulphide dehydrogenase, flavin-binding domain"/>
    <property type="match status" value="1"/>
</dbReference>
<organism evidence="6 7">
    <name type="scientific">Methyloceanibacter marginalis</name>
    <dbReference type="NCBI Taxonomy" id="1774971"/>
    <lineage>
        <taxon>Bacteria</taxon>
        <taxon>Pseudomonadati</taxon>
        <taxon>Pseudomonadota</taxon>
        <taxon>Alphaproteobacteria</taxon>
        <taxon>Hyphomicrobiales</taxon>
        <taxon>Hyphomicrobiaceae</taxon>
        <taxon>Methyloceanibacter</taxon>
    </lineage>
</organism>
<keyword evidence="7" id="KW-1185">Reference proteome</keyword>
<reference evidence="6 7" key="1">
    <citation type="journal article" date="2016" name="Environ. Microbiol.">
        <title>New Methyloceanibacter diversity from North Sea sediments includes methanotroph containing solely the soluble methane monooxygenase.</title>
        <authorList>
            <person name="Vekeman B."/>
            <person name="Kerckhof F.M."/>
            <person name="Cremers G."/>
            <person name="de Vos P."/>
            <person name="Vandamme P."/>
            <person name="Boon N."/>
            <person name="Op den Camp H.J."/>
            <person name="Heylen K."/>
        </authorList>
    </citation>
    <scope>NUCLEOTIDE SEQUENCE [LARGE SCALE GENOMIC DNA]</scope>
    <source>
        <strain evidence="6 7">R-67177</strain>
    </source>
</reference>
<dbReference type="InterPro" id="IPR015323">
    <property type="entry name" value="FlavoCytC_S_DH_flav-bd"/>
</dbReference>